<dbReference type="InterPro" id="IPR052983">
    <property type="entry name" value="MFS_Riboflavin_Transporter"/>
</dbReference>
<feature type="transmembrane region" description="Helical" evidence="7">
    <location>
        <begin position="302"/>
        <end position="320"/>
    </location>
</feature>
<evidence type="ECO:0000259" key="8">
    <source>
        <dbReference type="PROSITE" id="PS50850"/>
    </source>
</evidence>
<feature type="compositionally biased region" description="Low complexity" evidence="6">
    <location>
        <begin position="229"/>
        <end position="242"/>
    </location>
</feature>
<dbReference type="PANTHER" id="PTHR43385:SF1">
    <property type="entry name" value="RIBOFLAVIN TRANSPORTER RIBJ"/>
    <property type="match status" value="1"/>
</dbReference>
<feature type="region of interest" description="Disordered" evidence="6">
    <location>
        <begin position="215"/>
        <end position="251"/>
    </location>
</feature>
<dbReference type="GO" id="GO:0005886">
    <property type="term" value="C:plasma membrane"/>
    <property type="evidence" value="ECO:0007669"/>
    <property type="project" value="UniProtKB-SubCell"/>
</dbReference>
<feature type="transmembrane region" description="Helical" evidence="7">
    <location>
        <begin position="95"/>
        <end position="113"/>
    </location>
</feature>
<organism evidence="9 10">
    <name type="scientific">Pseudonocardia sediminis</name>
    <dbReference type="NCBI Taxonomy" id="1397368"/>
    <lineage>
        <taxon>Bacteria</taxon>
        <taxon>Bacillati</taxon>
        <taxon>Actinomycetota</taxon>
        <taxon>Actinomycetes</taxon>
        <taxon>Pseudonocardiales</taxon>
        <taxon>Pseudonocardiaceae</taxon>
        <taxon>Pseudonocardia</taxon>
    </lineage>
</organism>
<dbReference type="InterPro" id="IPR011701">
    <property type="entry name" value="MFS"/>
</dbReference>
<dbReference type="EMBL" id="SHKL01000001">
    <property type="protein sequence ID" value="RZT86597.1"/>
    <property type="molecule type" value="Genomic_DNA"/>
</dbReference>
<dbReference type="InterPro" id="IPR036259">
    <property type="entry name" value="MFS_trans_sf"/>
</dbReference>
<dbReference type="OrthoDB" id="146345at2"/>
<feature type="transmembrane region" description="Helical" evidence="7">
    <location>
        <begin position="119"/>
        <end position="145"/>
    </location>
</feature>
<feature type="transmembrane region" description="Helical" evidence="7">
    <location>
        <begin position="28"/>
        <end position="51"/>
    </location>
</feature>
<evidence type="ECO:0000313" key="9">
    <source>
        <dbReference type="EMBL" id="RZT86597.1"/>
    </source>
</evidence>
<keyword evidence="10" id="KW-1185">Reference proteome</keyword>
<feature type="transmembrane region" description="Helical" evidence="7">
    <location>
        <begin position="419"/>
        <end position="436"/>
    </location>
</feature>
<keyword evidence="5 7" id="KW-0472">Membrane</keyword>
<evidence type="ECO:0000256" key="7">
    <source>
        <dbReference type="SAM" id="Phobius"/>
    </source>
</evidence>
<dbReference type="GO" id="GO:0022857">
    <property type="term" value="F:transmembrane transporter activity"/>
    <property type="evidence" value="ECO:0007669"/>
    <property type="project" value="InterPro"/>
</dbReference>
<feature type="domain" description="Major facilitator superfamily (MFS) profile" evidence="8">
    <location>
        <begin position="28"/>
        <end position="441"/>
    </location>
</feature>
<protein>
    <submittedName>
        <fullName evidence="9">MFS transporter</fullName>
    </submittedName>
</protein>
<feature type="region of interest" description="Disordered" evidence="6">
    <location>
        <begin position="1"/>
        <end position="24"/>
    </location>
</feature>
<evidence type="ECO:0000256" key="6">
    <source>
        <dbReference type="SAM" id="MobiDB-lite"/>
    </source>
</evidence>
<dbReference type="Proteomes" id="UP000291591">
    <property type="component" value="Unassembled WGS sequence"/>
</dbReference>
<keyword evidence="2" id="KW-0813">Transport</keyword>
<feature type="transmembrane region" description="Helical" evidence="7">
    <location>
        <begin position="262"/>
        <end position="282"/>
    </location>
</feature>
<dbReference type="InterPro" id="IPR020846">
    <property type="entry name" value="MFS_dom"/>
</dbReference>
<sequence>MSIASDRPDPAGTRYEPRNSPRGYRGRVIGSASVALALTAPGQTAAVSVFVDPLITSLEVSRWSVATAYAIGSLAGAFAMPWLGRMLDRHGPRRVMAVIGGCFGVVLLVAGTVTEIVGLTAAFVGIRIGGQGALSLAATTAVAVYVHRRRGLAIGVVTAVGTSVISLAPLGLEHLISELGWRTVWQLQGWVVLALTVPAALLVLPRRVRTGVDGRTDIGTDVGTGTGPPGDATHGGPDPGASAGAGGPAADRTLREAGRTSVFWVVIAGTGVCSLVTTGLMFHQVSVLGERGLSVAEAAANFVPQLVAGLLVSFLFGWLADHVGDRTLIVAVMVVLALTTIGAGWLRPGWTAVVYGLALGACTGGIRTLKGVVFDEGFGTAHLATLRGTVHAAIIGASALGPLLLALGREWSSSYRPTLLALCLLPAVVVVAVYLTRPDRPRRGRA</sequence>
<dbReference type="AlphaFoldDB" id="A0A4Q7UX21"/>
<dbReference type="RefSeq" id="WP_130290868.1">
    <property type="nucleotide sequence ID" value="NZ_SHKL01000001.1"/>
</dbReference>
<feature type="transmembrane region" description="Helical" evidence="7">
    <location>
        <begin position="63"/>
        <end position="83"/>
    </location>
</feature>
<feature type="transmembrane region" description="Helical" evidence="7">
    <location>
        <begin position="352"/>
        <end position="369"/>
    </location>
</feature>
<comment type="subcellular location">
    <subcellularLocation>
        <location evidence="1">Cell membrane</location>
        <topology evidence="1">Multi-pass membrane protein</topology>
    </subcellularLocation>
</comment>
<evidence type="ECO:0000256" key="4">
    <source>
        <dbReference type="ARBA" id="ARBA00022989"/>
    </source>
</evidence>
<keyword evidence="4 7" id="KW-1133">Transmembrane helix</keyword>
<feature type="transmembrane region" description="Helical" evidence="7">
    <location>
        <begin position="184"/>
        <end position="204"/>
    </location>
</feature>
<evidence type="ECO:0000256" key="5">
    <source>
        <dbReference type="ARBA" id="ARBA00023136"/>
    </source>
</evidence>
<name>A0A4Q7UX21_PSEST</name>
<evidence type="ECO:0000313" key="10">
    <source>
        <dbReference type="Proteomes" id="UP000291591"/>
    </source>
</evidence>
<dbReference type="Gene3D" id="1.20.1250.20">
    <property type="entry name" value="MFS general substrate transporter like domains"/>
    <property type="match status" value="2"/>
</dbReference>
<keyword evidence="3 7" id="KW-0812">Transmembrane</keyword>
<feature type="transmembrane region" description="Helical" evidence="7">
    <location>
        <begin position="327"/>
        <end position="346"/>
    </location>
</feature>
<dbReference type="SUPFAM" id="SSF103473">
    <property type="entry name" value="MFS general substrate transporter"/>
    <property type="match status" value="1"/>
</dbReference>
<feature type="transmembrane region" description="Helical" evidence="7">
    <location>
        <begin position="390"/>
        <end position="407"/>
    </location>
</feature>
<comment type="caution">
    <text evidence="9">The sequence shown here is derived from an EMBL/GenBank/DDBJ whole genome shotgun (WGS) entry which is preliminary data.</text>
</comment>
<feature type="transmembrane region" description="Helical" evidence="7">
    <location>
        <begin position="152"/>
        <end position="172"/>
    </location>
</feature>
<dbReference type="PROSITE" id="PS50850">
    <property type="entry name" value="MFS"/>
    <property type="match status" value="1"/>
</dbReference>
<accession>A0A4Q7UX21</accession>
<evidence type="ECO:0000256" key="2">
    <source>
        <dbReference type="ARBA" id="ARBA00022448"/>
    </source>
</evidence>
<evidence type="ECO:0000256" key="1">
    <source>
        <dbReference type="ARBA" id="ARBA00004651"/>
    </source>
</evidence>
<dbReference type="Pfam" id="PF07690">
    <property type="entry name" value="MFS_1"/>
    <property type="match status" value="1"/>
</dbReference>
<gene>
    <name evidence="9" type="ORF">EV383_3494</name>
</gene>
<dbReference type="PANTHER" id="PTHR43385">
    <property type="entry name" value="RIBOFLAVIN TRANSPORTER RIBJ"/>
    <property type="match status" value="1"/>
</dbReference>
<proteinExistence type="predicted"/>
<evidence type="ECO:0000256" key="3">
    <source>
        <dbReference type="ARBA" id="ARBA00022692"/>
    </source>
</evidence>
<reference evidence="9 10" key="1">
    <citation type="submission" date="2019-02" db="EMBL/GenBank/DDBJ databases">
        <title>Sequencing the genomes of 1000 actinobacteria strains.</title>
        <authorList>
            <person name="Klenk H.-P."/>
        </authorList>
    </citation>
    <scope>NUCLEOTIDE SEQUENCE [LARGE SCALE GENOMIC DNA]</scope>
    <source>
        <strain evidence="9 10">DSM 45779</strain>
    </source>
</reference>